<dbReference type="GO" id="GO:0016592">
    <property type="term" value="C:mediator complex"/>
    <property type="evidence" value="ECO:0007669"/>
    <property type="project" value="TreeGrafter"/>
</dbReference>
<keyword evidence="3" id="KW-1133">Transmembrane helix</keyword>
<dbReference type="Gene3D" id="3.30.70.330">
    <property type="match status" value="1"/>
</dbReference>
<feature type="compositionally biased region" description="Low complexity" evidence="2">
    <location>
        <begin position="240"/>
        <end position="250"/>
    </location>
</feature>
<reference evidence="6" key="2">
    <citation type="submission" date="2013-10" db="EMBL/GenBank/DDBJ databases">
        <authorList>
            <person name="Aslett M."/>
        </authorList>
    </citation>
    <scope>NUCLEOTIDE SEQUENCE [LARGE SCALE GENOMIC DNA]</scope>
    <source>
        <strain evidence="6">Weybridge</strain>
    </source>
</reference>
<evidence type="ECO:0000256" key="3">
    <source>
        <dbReference type="SAM" id="Phobius"/>
    </source>
</evidence>
<keyword evidence="4" id="KW-0732">Signal</keyword>
<dbReference type="PANTHER" id="PTHR46007">
    <property type="entry name" value="MEDIATOR OF RNA POLYMERASE II TRANSCRIPTION SUBUNIT 12"/>
    <property type="match status" value="1"/>
</dbReference>
<dbReference type="PANTHER" id="PTHR46007:SF12">
    <property type="entry name" value="C2H2-TYPE DOMAIN-CONTAINING PROTEIN-RELATED"/>
    <property type="match status" value="1"/>
</dbReference>
<dbReference type="VEuPathDB" id="ToxoDB:EMWEY_00011480"/>
<evidence type="ECO:0000256" key="2">
    <source>
        <dbReference type="SAM" id="MobiDB-lite"/>
    </source>
</evidence>
<dbReference type="EMBL" id="HG722174">
    <property type="protein sequence ID" value="CDJ61663.1"/>
    <property type="molecule type" value="Genomic_DNA"/>
</dbReference>
<keyword evidence="3" id="KW-0812">Transmembrane</keyword>
<dbReference type="SMART" id="SM00360">
    <property type="entry name" value="RRM"/>
    <property type="match status" value="1"/>
</dbReference>
<proteinExistence type="predicted"/>
<feature type="region of interest" description="Disordered" evidence="2">
    <location>
        <begin position="236"/>
        <end position="261"/>
    </location>
</feature>
<dbReference type="InterPro" id="IPR000504">
    <property type="entry name" value="RRM_dom"/>
</dbReference>
<feature type="region of interest" description="Disordered" evidence="2">
    <location>
        <begin position="352"/>
        <end position="399"/>
    </location>
</feature>
<feature type="transmembrane region" description="Helical" evidence="3">
    <location>
        <begin position="534"/>
        <end position="552"/>
    </location>
</feature>
<gene>
    <name evidence="6" type="ORF">EMWEY_00011480</name>
</gene>
<organism evidence="6 7">
    <name type="scientific">Eimeria maxima</name>
    <name type="common">Coccidian parasite</name>
    <dbReference type="NCBI Taxonomy" id="5804"/>
    <lineage>
        <taxon>Eukaryota</taxon>
        <taxon>Sar</taxon>
        <taxon>Alveolata</taxon>
        <taxon>Apicomplexa</taxon>
        <taxon>Conoidasida</taxon>
        <taxon>Coccidia</taxon>
        <taxon>Eucoccidiorida</taxon>
        <taxon>Eimeriorina</taxon>
        <taxon>Eimeriidae</taxon>
        <taxon>Eimeria</taxon>
    </lineage>
</organism>
<dbReference type="InterPro" id="IPR012677">
    <property type="entry name" value="Nucleotide-bd_a/b_plait_sf"/>
</dbReference>
<dbReference type="OrthoDB" id="7763451at2759"/>
<dbReference type="Proteomes" id="UP000030763">
    <property type="component" value="Unassembled WGS sequence"/>
</dbReference>
<accession>U6MF36</accession>
<reference evidence="6" key="1">
    <citation type="submission" date="2013-10" db="EMBL/GenBank/DDBJ databases">
        <title>Genomic analysis of the causative agents of coccidiosis in chickens.</title>
        <authorList>
            <person name="Reid A.J."/>
            <person name="Blake D."/>
            <person name="Billington K."/>
            <person name="Browne H."/>
            <person name="Dunn M."/>
            <person name="Hung S."/>
            <person name="Kawahara F."/>
            <person name="Miranda-Saavedra D."/>
            <person name="Mourier T."/>
            <person name="Nagra H."/>
            <person name="Otto T.D."/>
            <person name="Rawlings N."/>
            <person name="Sanchez A."/>
            <person name="Sanders M."/>
            <person name="Subramaniam C."/>
            <person name="Tay Y."/>
            <person name="Dear P."/>
            <person name="Doerig C."/>
            <person name="Gruber A."/>
            <person name="Parkinson J."/>
            <person name="Shirley M."/>
            <person name="Wan K.L."/>
            <person name="Berriman M."/>
            <person name="Tomley F."/>
            <person name="Pain A."/>
        </authorList>
    </citation>
    <scope>NUCLEOTIDE SEQUENCE [LARGE SCALE GENOMIC DNA]</scope>
    <source>
        <strain evidence="6">Weybridge</strain>
    </source>
</reference>
<evidence type="ECO:0000313" key="6">
    <source>
        <dbReference type="EMBL" id="CDJ61663.1"/>
    </source>
</evidence>
<dbReference type="GO" id="GO:0003713">
    <property type="term" value="F:transcription coactivator activity"/>
    <property type="evidence" value="ECO:0007669"/>
    <property type="project" value="TreeGrafter"/>
</dbReference>
<dbReference type="GO" id="GO:0045944">
    <property type="term" value="P:positive regulation of transcription by RNA polymerase II"/>
    <property type="evidence" value="ECO:0007669"/>
    <property type="project" value="TreeGrafter"/>
</dbReference>
<dbReference type="CDD" id="cd00590">
    <property type="entry name" value="RRM_SF"/>
    <property type="match status" value="1"/>
</dbReference>
<feature type="compositionally biased region" description="Low complexity" evidence="2">
    <location>
        <begin position="420"/>
        <end position="471"/>
    </location>
</feature>
<dbReference type="SUPFAM" id="SSF54928">
    <property type="entry name" value="RNA-binding domain, RBD"/>
    <property type="match status" value="1"/>
</dbReference>
<feature type="region of interest" description="Disordered" evidence="2">
    <location>
        <begin position="418"/>
        <end position="480"/>
    </location>
</feature>
<evidence type="ECO:0000313" key="7">
    <source>
        <dbReference type="Proteomes" id="UP000030763"/>
    </source>
</evidence>
<dbReference type="InterPro" id="IPR035979">
    <property type="entry name" value="RBD_domain_sf"/>
</dbReference>
<dbReference type="Pfam" id="PF00076">
    <property type="entry name" value="RRM_1"/>
    <property type="match status" value="1"/>
</dbReference>
<keyword evidence="1" id="KW-0694">RNA-binding</keyword>
<feature type="compositionally biased region" description="Basic and acidic residues" evidence="2">
    <location>
        <begin position="252"/>
        <end position="261"/>
    </location>
</feature>
<dbReference type="InterPro" id="IPR051647">
    <property type="entry name" value="Mediator_comp_sub12"/>
</dbReference>
<dbReference type="GeneID" id="25335134"/>
<dbReference type="RefSeq" id="XP_013338313.1">
    <property type="nucleotide sequence ID" value="XM_013482859.1"/>
</dbReference>
<dbReference type="PROSITE" id="PS50102">
    <property type="entry name" value="RRM"/>
    <property type="match status" value="1"/>
</dbReference>
<evidence type="ECO:0000259" key="5">
    <source>
        <dbReference type="PROSITE" id="PS50102"/>
    </source>
</evidence>
<feature type="region of interest" description="Disordered" evidence="2">
    <location>
        <begin position="150"/>
        <end position="171"/>
    </location>
</feature>
<feature type="signal peptide" evidence="4">
    <location>
        <begin position="1"/>
        <end position="35"/>
    </location>
</feature>
<protein>
    <submittedName>
        <fullName evidence="6">RNA recognition motif-containing protein, putative</fullName>
    </submittedName>
</protein>
<feature type="compositionally biased region" description="Low complexity" evidence="2">
    <location>
        <begin position="387"/>
        <end position="396"/>
    </location>
</feature>
<dbReference type="GO" id="GO:0003723">
    <property type="term" value="F:RNA binding"/>
    <property type="evidence" value="ECO:0007669"/>
    <property type="project" value="UniProtKB-UniRule"/>
</dbReference>
<dbReference type="AlphaFoldDB" id="U6MF36"/>
<keyword evidence="3" id="KW-0472">Membrane</keyword>
<feature type="domain" description="RRM" evidence="5">
    <location>
        <begin position="270"/>
        <end position="348"/>
    </location>
</feature>
<name>U6MF36_EIMMA</name>
<evidence type="ECO:0000256" key="4">
    <source>
        <dbReference type="SAM" id="SignalP"/>
    </source>
</evidence>
<sequence length="643" mass="71703">MDKQQRLLRQPLPPLQMPLLLRLLAFCLNLPFLTAPPIGASVLPPWECTSNKISCYKSGKPYATAFVGLLPPVACLSNGNRSSIRGVINSSSSLFSRGCFRLHPRLRVRHMSRDSGSSHLLELSRQRLLLEREGDLEKYLNRPLLPFPAEGEVHSQRKRSKMPAPGGSARGPLLLYRKAKQLLMKHSGTSNNRQVLMLRDRLTLLVEQQHELLVDSPQSSVELLRKLWGIKPDEPHTLKQQQAQQQPQQQSSERENSLLQERRTRPLGSRFLFVCGIDLRMTGTDLENIFQTVTEQPVYARLKRNTEGRHLGFGLMEFGSTLDATRCLLQLNGIKIGNSIIRLGEALGRADDAEQWSNQRRQQQPQQQQMESTQRGSRRKTKRKMESSSNCNGSSSKAGPALYVAFKGMKTLGDLRATNSQADSSKQQQQQQQQQQARGLAEQQQQPKQQQQITTSTAAEASSASSTAAAQPAPPAATPSANVHQVNLAAPAAPTAAVLAAAAAVLVVVVSKEEEIVVVVVLVEQQQMHLEQHVAASVWLYAFIVIVLYFIVQHDEEKVQQHRHQQHLLVLLVHLWMTMHALGRGKRLVGLQQRGSSFSLSTAVCCVCGKKGGAFTGALSLRRVRLLLQQQHQQQQQQQQQQQ</sequence>
<evidence type="ECO:0000256" key="1">
    <source>
        <dbReference type="PROSITE-ProRule" id="PRU00176"/>
    </source>
</evidence>
<feature type="compositionally biased region" description="Low complexity" evidence="2">
    <location>
        <begin position="359"/>
        <end position="369"/>
    </location>
</feature>
<keyword evidence="7" id="KW-1185">Reference proteome</keyword>
<feature type="chain" id="PRO_5004674931" evidence="4">
    <location>
        <begin position="36"/>
        <end position="643"/>
    </location>
</feature>